<reference evidence="1 2" key="1">
    <citation type="journal article" date="2023" name="Int. J. Mol. Sci.">
        <title>De Novo Assembly and Annotation of 11 Diverse Shrub Willow (Salix) Genomes Reveals Novel Gene Organization in Sex-Linked Regions.</title>
        <authorList>
            <person name="Hyden B."/>
            <person name="Feng K."/>
            <person name="Yates T.B."/>
            <person name="Jawdy S."/>
            <person name="Cereghino C."/>
            <person name="Smart L.B."/>
            <person name="Muchero W."/>
        </authorList>
    </citation>
    <scope>NUCLEOTIDE SEQUENCE [LARGE SCALE GENOMIC DNA]</scope>
    <source>
        <tissue evidence="1">Shoot tip</tissue>
    </source>
</reference>
<name>A0AAD6PNN0_9ROSI</name>
<dbReference type="AlphaFoldDB" id="A0AAD6PNN0"/>
<gene>
    <name evidence="1" type="ORF">OIU84_000225</name>
</gene>
<comment type="caution">
    <text evidence="1">The sequence shown here is derived from an EMBL/GenBank/DDBJ whole genome shotgun (WGS) entry which is preliminary data.</text>
</comment>
<organism evidence="1 2">
    <name type="scientific">Salix udensis</name>
    <dbReference type="NCBI Taxonomy" id="889485"/>
    <lineage>
        <taxon>Eukaryota</taxon>
        <taxon>Viridiplantae</taxon>
        <taxon>Streptophyta</taxon>
        <taxon>Embryophyta</taxon>
        <taxon>Tracheophyta</taxon>
        <taxon>Spermatophyta</taxon>
        <taxon>Magnoliopsida</taxon>
        <taxon>eudicotyledons</taxon>
        <taxon>Gunneridae</taxon>
        <taxon>Pentapetalae</taxon>
        <taxon>rosids</taxon>
        <taxon>fabids</taxon>
        <taxon>Malpighiales</taxon>
        <taxon>Salicaceae</taxon>
        <taxon>Saliceae</taxon>
        <taxon>Salix</taxon>
    </lineage>
</organism>
<proteinExistence type="predicted"/>
<sequence>MAAIPESVVAHLETSRSYSKKQFSAIATKLASVILLHPSRFNISRVQPCCSVITDTTSSDRLTHPLRLTFTRPASQFSSTERIPASVTP</sequence>
<keyword evidence="2" id="KW-1185">Reference proteome</keyword>
<evidence type="ECO:0000313" key="1">
    <source>
        <dbReference type="EMBL" id="KAJ6434938.1"/>
    </source>
</evidence>
<dbReference type="Proteomes" id="UP001162972">
    <property type="component" value="Chromosome 18"/>
</dbReference>
<dbReference type="EMBL" id="JAPFFJ010000001">
    <property type="protein sequence ID" value="KAJ6434938.1"/>
    <property type="molecule type" value="Genomic_DNA"/>
</dbReference>
<accession>A0AAD6PNN0</accession>
<protein>
    <submittedName>
        <fullName evidence="1">Uncharacterized protein</fullName>
    </submittedName>
</protein>
<evidence type="ECO:0000313" key="2">
    <source>
        <dbReference type="Proteomes" id="UP001162972"/>
    </source>
</evidence>